<keyword evidence="2" id="KW-0238">DNA-binding</keyword>
<dbReference type="Proteomes" id="UP000006690">
    <property type="component" value="Plasmid pEA320"/>
</dbReference>
<dbReference type="KEGG" id="paj:PAJ_p0236"/>
<evidence type="ECO:0000256" key="2">
    <source>
        <dbReference type="ARBA" id="ARBA00023125"/>
    </source>
</evidence>
<name>A0A0H3L830_PANAA</name>
<dbReference type="PANTHER" id="PTHR30146">
    <property type="entry name" value="LACI-RELATED TRANSCRIPTIONAL REPRESSOR"/>
    <property type="match status" value="1"/>
</dbReference>
<dbReference type="PANTHER" id="PTHR30146:SF152">
    <property type="entry name" value="TRANSCRIPTIONAL REGULATORY PROTEIN"/>
    <property type="match status" value="1"/>
</dbReference>
<evidence type="ECO:0000259" key="4">
    <source>
        <dbReference type="PROSITE" id="PS50932"/>
    </source>
</evidence>
<gene>
    <name evidence="5" type="primary">galS</name>
    <name evidence="5" type="ORF">PAJ_p0236</name>
</gene>
<keyword evidence="1" id="KW-0805">Transcription regulation</keyword>
<dbReference type="PROSITE" id="PS50932">
    <property type="entry name" value="HTH_LACI_2"/>
    <property type="match status" value="1"/>
</dbReference>
<keyword evidence="3" id="KW-0804">Transcription</keyword>
<dbReference type="SUPFAM" id="SSF53822">
    <property type="entry name" value="Periplasmic binding protein-like I"/>
    <property type="match status" value="1"/>
</dbReference>
<dbReference type="CDD" id="cd01392">
    <property type="entry name" value="HTH_LacI"/>
    <property type="match status" value="1"/>
</dbReference>
<geneLocation type="plasmid" evidence="5 6">
    <name>pEA320</name>
</geneLocation>
<dbReference type="Gene3D" id="3.40.50.2300">
    <property type="match status" value="2"/>
</dbReference>
<reference evidence="6" key="1">
    <citation type="journal article" date="2012" name="Appl. Microbiol. Biotechnol.">
        <title>The complete genome sequence of Pantoea ananatis AJ13355, an organism with great biotechnological potential.</title>
        <authorList>
            <person name="Hara Y."/>
            <person name="Kadotani N."/>
            <person name="Izui H."/>
            <person name="Katashkina J.I."/>
            <person name="Kuvaeva T.M."/>
            <person name="Andreeva I.G."/>
            <person name="Golubeva L.I."/>
            <person name="Malko D.B."/>
            <person name="Makeev V.J."/>
            <person name="Mashko S.V."/>
            <person name="Kozlov Y.I."/>
        </authorList>
    </citation>
    <scope>NUCLEOTIDE SEQUENCE [LARGE SCALE GENOMIC DNA]</scope>
    <source>
        <strain evidence="6">AJ13355</strain>
        <plasmid evidence="6">Plasmid pEA320</plasmid>
    </source>
</reference>
<accession>A0A0H3L830</accession>
<evidence type="ECO:0000313" key="6">
    <source>
        <dbReference type="Proteomes" id="UP000006690"/>
    </source>
</evidence>
<dbReference type="GO" id="GO:0000976">
    <property type="term" value="F:transcription cis-regulatory region binding"/>
    <property type="evidence" value="ECO:0007669"/>
    <property type="project" value="TreeGrafter"/>
</dbReference>
<evidence type="ECO:0000256" key="3">
    <source>
        <dbReference type="ARBA" id="ARBA00023163"/>
    </source>
</evidence>
<dbReference type="OrthoDB" id="5756154at2"/>
<dbReference type="InterPro" id="IPR000843">
    <property type="entry name" value="HTH_LacI"/>
</dbReference>
<dbReference type="EMBL" id="AP012033">
    <property type="protein sequence ID" value="BAK14103.1"/>
    <property type="molecule type" value="Genomic_DNA"/>
</dbReference>
<proteinExistence type="predicted"/>
<dbReference type="GO" id="GO:0003700">
    <property type="term" value="F:DNA-binding transcription factor activity"/>
    <property type="evidence" value="ECO:0007669"/>
    <property type="project" value="TreeGrafter"/>
</dbReference>
<dbReference type="InterPro" id="IPR028082">
    <property type="entry name" value="Peripla_BP_I"/>
</dbReference>
<feature type="domain" description="HTH lacI-type" evidence="4">
    <location>
        <begin position="4"/>
        <end position="66"/>
    </location>
</feature>
<dbReference type="Pfam" id="PF13407">
    <property type="entry name" value="Peripla_BP_4"/>
    <property type="match status" value="1"/>
</dbReference>
<keyword evidence="5" id="KW-0614">Plasmid</keyword>
<dbReference type="InterPro" id="IPR010982">
    <property type="entry name" value="Lambda_DNA-bd_dom_sf"/>
</dbReference>
<dbReference type="PATRIC" id="fig|932677.3.peg.4637"/>
<dbReference type="RefSeq" id="WP_014598322.1">
    <property type="nucleotide sequence ID" value="NC_017533.1"/>
</dbReference>
<dbReference type="CDD" id="cd06307">
    <property type="entry name" value="PBP1_sugar_binding"/>
    <property type="match status" value="1"/>
</dbReference>
<dbReference type="eggNOG" id="COG1879">
    <property type="taxonomic scope" value="Bacteria"/>
</dbReference>
<dbReference type="GO" id="GO:0055085">
    <property type="term" value="P:transmembrane transport"/>
    <property type="evidence" value="ECO:0007669"/>
    <property type="project" value="UniProtKB-ARBA"/>
</dbReference>
<dbReference type="Gene3D" id="1.10.260.40">
    <property type="entry name" value="lambda repressor-like DNA-binding domains"/>
    <property type="match status" value="1"/>
</dbReference>
<evidence type="ECO:0000256" key="1">
    <source>
        <dbReference type="ARBA" id="ARBA00023015"/>
    </source>
</evidence>
<evidence type="ECO:0000313" key="5">
    <source>
        <dbReference type="EMBL" id="BAK14103.1"/>
    </source>
</evidence>
<protein>
    <submittedName>
        <fullName evidence="5">Protein GalS</fullName>
    </submittedName>
</protein>
<dbReference type="SUPFAM" id="SSF47413">
    <property type="entry name" value="lambda repressor-like DNA-binding domains"/>
    <property type="match status" value="1"/>
</dbReference>
<sequence>MKKISMSAVARAAGVGVATVDRVLNNRASVKQETRQRVLRAAEALGYREDLIKVMTPDATAANIPVRIGFILLPNNYSFYQVLSEEISRCAEGKLATKPAFMWADIHDVENVVSSLEALAERVDIIGLVALDHPLIRHTIKQLSASGVQIFTLFSDLSPCGQAGYIGLDNLKAGRTAGWFAERMTEKESVIGVLLGDHRFNCQESCEISFRSYLRENRKDAVVLEPLQTLECINGGYLAATQLLKDNPFITMIYAPCGGVEGVIKAVSESPRDDIKILCHGPFIGDEMALIEGQIDIMIRHRIDAVAEKIVSVFISRYQENDRNPVYVTLPFDLITRENI</sequence>
<dbReference type="Pfam" id="PF00356">
    <property type="entry name" value="LacI"/>
    <property type="match status" value="1"/>
</dbReference>
<organism evidence="5 6">
    <name type="scientific">Pantoea ananatis (strain AJ13355)</name>
    <dbReference type="NCBI Taxonomy" id="932677"/>
    <lineage>
        <taxon>Bacteria</taxon>
        <taxon>Pseudomonadati</taxon>
        <taxon>Pseudomonadota</taxon>
        <taxon>Gammaproteobacteria</taxon>
        <taxon>Enterobacterales</taxon>
        <taxon>Erwiniaceae</taxon>
        <taxon>Pantoea</taxon>
    </lineage>
</organism>
<dbReference type="HOGENOM" id="CLU_037628_0_0_6"/>
<dbReference type="SMART" id="SM00354">
    <property type="entry name" value="HTH_LACI"/>
    <property type="match status" value="1"/>
</dbReference>
<dbReference type="AlphaFoldDB" id="A0A0H3L830"/>
<dbReference type="InterPro" id="IPR025997">
    <property type="entry name" value="SBP_2_dom"/>
</dbReference>